<gene>
    <name evidence="2" type="ORF">SAMN05421767_12420</name>
</gene>
<organism evidence="2 3">
    <name type="scientific">Granulicatella balaenopterae</name>
    <dbReference type="NCBI Taxonomy" id="137733"/>
    <lineage>
        <taxon>Bacteria</taxon>
        <taxon>Bacillati</taxon>
        <taxon>Bacillota</taxon>
        <taxon>Bacilli</taxon>
        <taxon>Lactobacillales</taxon>
        <taxon>Carnobacteriaceae</taxon>
        <taxon>Granulicatella</taxon>
    </lineage>
</organism>
<reference evidence="2 3" key="1">
    <citation type="submission" date="2016-10" db="EMBL/GenBank/DDBJ databases">
        <authorList>
            <person name="de Groot N.N."/>
        </authorList>
    </citation>
    <scope>NUCLEOTIDE SEQUENCE [LARGE SCALE GENOMIC DNA]</scope>
    <source>
        <strain evidence="2 3">DSM 15827</strain>
    </source>
</reference>
<keyword evidence="1" id="KW-0472">Membrane</keyword>
<keyword evidence="1" id="KW-1133">Transmembrane helix</keyword>
<proteinExistence type="predicted"/>
<feature type="transmembrane region" description="Helical" evidence="1">
    <location>
        <begin position="12"/>
        <end position="30"/>
    </location>
</feature>
<dbReference type="AlphaFoldDB" id="A0A1H9M5Z3"/>
<dbReference type="EMBL" id="FOGF01000024">
    <property type="protein sequence ID" value="SER19180.1"/>
    <property type="molecule type" value="Genomic_DNA"/>
</dbReference>
<evidence type="ECO:0000313" key="2">
    <source>
        <dbReference type="EMBL" id="SER19180.1"/>
    </source>
</evidence>
<dbReference type="RefSeq" id="WP_089746892.1">
    <property type="nucleotide sequence ID" value="NZ_FOGF01000024.1"/>
</dbReference>
<feature type="transmembrane region" description="Helical" evidence="1">
    <location>
        <begin position="67"/>
        <end position="89"/>
    </location>
</feature>
<evidence type="ECO:0000313" key="3">
    <source>
        <dbReference type="Proteomes" id="UP000198556"/>
    </source>
</evidence>
<keyword evidence="1" id="KW-0812">Transmembrane</keyword>
<dbReference type="Proteomes" id="UP000198556">
    <property type="component" value="Unassembled WGS sequence"/>
</dbReference>
<sequence>MNTLQFNKLNMTFLGKIVAMVLLVSVVQFSGEIQILGVLQNYGYKVVPGLAEALSVVNTVYGVQGVFLSYLGVAVAPWFAAIIAGMGAVSM</sequence>
<name>A0A1H9M5Z3_9LACT</name>
<protein>
    <submittedName>
        <fullName evidence="2">Uncharacterized protein</fullName>
    </submittedName>
</protein>
<accession>A0A1H9M5Z3</accession>
<evidence type="ECO:0000256" key="1">
    <source>
        <dbReference type="SAM" id="Phobius"/>
    </source>
</evidence>
<keyword evidence="3" id="KW-1185">Reference proteome</keyword>